<feature type="binding site" evidence="10">
    <location>
        <position position="122"/>
    </location>
    <ligand>
        <name>substrate</name>
    </ligand>
</feature>
<dbReference type="NCBIfam" id="NF003743">
    <property type="entry name" value="PRK05340.1"/>
    <property type="match status" value="1"/>
</dbReference>
<dbReference type="GO" id="GO:0030145">
    <property type="term" value="F:manganese ion binding"/>
    <property type="evidence" value="ECO:0007669"/>
    <property type="project" value="UniProtKB-UniRule"/>
</dbReference>
<keyword evidence="5 10" id="KW-0479">Metal-binding</keyword>
<reference evidence="12 13" key="2">
    <citation type="journal article" date="2013" name="Stand. Genomic Sci.">
        <title>Complete genome sequence of Halorhodospira halophila SL1.</title>
        <authorList>
            <person name="Challacombe J.F."/>
            <person name="Majid S."/>
            <person name="Deole R."/>
            <person name="Brettin T.S."/>
            <person name="Bruce D."/>
            <person name="Delano S.F."/>
            <person name="Detter J.C."/>
            <person name="Gleasner C.D."/>
            <person name="Han C.S."/>
            <person name="Misra M."/>
            <person name="Reitenga K.G."/>
            <person name="Mikhailova N."/>
            <person name="Woyke T."/>
            <person name="Pitluck S."/>
            <person name="Nolan M."/>
            <person name="Land M.L."/>
            <person name="Saunders E."/>
            <person name="Tapia R."/>
            <person name="Lapidus A."/>
            <person name="Ivanova N."/>
            <person name="Hoff W.D."/>
        </authorList>
    </citation>
    <scope>NUCLEOTIDE SEQUENCE [LARGE SCALE GENOMIC DNA]</scope>
    <source>
        <strain evidence="13">DSM 244 / SL1</strain>
    </source>
</reference>
<name>A1WT91_HALHL</name>
<feature type="binding site" evidence="10">
    <location>
        <position position="43"/>
    </location>
    <ligand>
        <name>Mn(2+)</name>
        <dbReference type="ChEBI" id="CHEBI:29035"/>
        <label>1</label>
    </ligand>
</feature>
<dbReference type="HAMAP" id="MF_00575">
    <property type="entry name" value="LpxH"/>
    <property type="match status" value="1"/>
</dbReference>
<dbReference type="GO" id="GO:0019897">
    <property type="term" value="C:extrinsic component of plasma membrane"/>
    <property type="evidence" value="ECO:0007669"/>
    <property type="project" value="UniProtKB-UniRule"/>
</dbReference>
<feature type="binding site" evidence="10">
    <location>
        <position position="79"/>
    </location>
    <ligand>
        <name>Mn(2+)</name>
        <dbReference type="ChEBI" id="CHEBI:29035"/>
        <label>2</label>
    </ligand>
</feature>
<comment type="function">
    <text evidence="10">Hydrolyzes the pyrophosphate bond of UDP-2,3-diacylglucosamine to yield 2,3-diacylglucosamine 1-phosphate (lipid X) and UMP by catalyzing the attack of water at the alpha-P atom. Involved in the biosynthesis of lipid A, a phosphorylated glycolipid that anchors the lipopolysaccharide to the outer membrane of the cell.</text>
</comment>
<feature type="domain" description="Calcineurin-like phosphoesterase" evidence="11">
    <location>
        <begin position="4"/>
        <end position="199"/>
    </location>
</feature>
<accession>A1WT91</accession>
<sequence>MPRPVLVIADLHLDRSRPAATQTFLRFLEEEAPQAEAVYILGDLFEAWIGDDSVAADDPTLLALRAAATTTSIHVMHGNRDFLLGADFATASGVNLLPDPSVVTIHGERVLMMHGDSLCTGDAEYMQFRAMVRDPAWQRQFLALPIEERLDQARQARGASTKRNQQLDEAIMDVTPEAVDTAMRDHGVRWLIHGHTHRPGIHDVKTASGTGKRFVVGDWFDQGSVLRCHSDRWTLETLPHEA</sequence>
<feature type="binding site" evidence="10">
    <location>
        <position position="12"/>
    </location>
    <ligand>
        <name>Mn(2+)</name>
        <dbReference type="ChEBI" id="CHEBI:29035"/>
        <label>1</label>
    </ligand>
</feature>
<dbReference type="Proteomes" id="UP000000647">
    <property type="component" value="Chromosome"/>
</dbReference>
<keyword evidence="2 10" id="KW-0444">Lipid biosynthesis</keyword>
<feature type="binding site" evidence="10">
    <location>
        <position position="10"/>
    </location>
    <ligand>
        <name>Mn(2+)</name>
        <dbReference type="ChEBI" id="CHEBI:29035"/>
        <label>1</label>
    </ligand>
</feature>
<dbReference type="InterPro" id="IPR043461">
    <property type="entry name" value="LpxH-like"/>
</dbReference>
<evidence type="ECO:0000256" key="8">
    <source>
        <dbReference type="ARBA" id="ARBA00023136"/>
    </source>
</evidence>
<dbReference type="NCBIfam" id="TIGR01854">
    <property type="entry name" value="lipid_A_lpxH"/>
    <property type="match status" value="1"/>
</dbReference>
<keyword evidence="1 10" id="KW-1003">Cell membrane</keyword>
<evidence type="ECO:0000256" key="5">
    <source>
        <dbReference type="ARBA" id="ARBA00022723"/>
    </source>
</evidence>
<dbReference type="GO" id="GO:0005737">
    <property type="term" value="C:cytoplasm"/>
    <property type="evidence" value="ECO:0007669"/>
    <property type="project" value="InterPro"/>
</dbReference>
<dbReference type="HOGENOM" id="CLU_074586_0_0_6"/>
<protein>
    <recommendedName>
        <fullName evidence="10">UDP-2,3-diacylglucosamine hydrolase</fullName>
        <ecNumber evidence="10">3.6.1.54</ecNumber>
    </recommendedName>
    <alternativeName>
        <fullName evidence="10">UDP-2,3-diacylglucosamine diphosphatase</fullName>
    </alternativeName>
</protein>
<reference evidence="13" key="1">
    <citation type="submission" date="2006-12" db="EMBL/GenBank/DDBJ databases">
        <title>Complete sequence of Halorhodospira halophila SL1.</title>
        <authorList>
            <consortium name="US DOE Joint Genome Institute"/>
            <person name="Copeland A."/>
            <person name="Lucas S."/>
            <person name="Lapidus A."/>
            <person name="Barry K."/>
            <person name="Detter J.C."/>
            <person name="Glavina del Rio T."/>
            <person name="Hammon N."/>
            <person name="Israni S."/>
            <person name="Dalin E."/>
            <person name="Tice H."/>
            <person name="Pitluck S."/>
            <person name="Saunders E."/>
            <person name="Brettin T."/>
            <person name="Bruce D."/>
            <person name="Han C."/>
            <person name="Tapia R."/>
            <person name="Schmutz J."/>
            <person name="Larimer F."/>
            <person name="Land M."/>
            <person name="Hauser L."/>
            <person name="Kyrpides N."/>
            <person name="Mikhailova N."/>
            <person name="Hoff W."/>
            <person name="Richardson P."/>
        </authorList>
    </citation>
    <scope>NUCLEOTIDE SEQUENCE [LARGE SCALE GENOMIC DNA]</scope>
    <source>
        <strain evidence="13">DSM 244 / SL1</strain>
    </source>
</reference>
<keyword evidence="7 10" id="KW-0443">Lipid metabolism</keyword>
<evidence type="ECO:0000313" key="13">
    <source>
        <dbReference type="Proteomes" id="UP000000647"/>
    </source>
</evidence>
<comment type="subcellular location">
    <subcellularLocation>
        <location evidence="10">Cell inner membrane</location>
        <topology evidence="10">Peripheral membrane protein</topology>
        <orientation evidence="10">Cytoplasmic side</orientation>
    </subcellularLocation>
</comment>
<keyword evidence="6 10" id="KW-0378">Hydrolase</keyword>
<organism evidence="12 13">
    <name type="scientific">Halorhodospira halophila (strain DSM 244 / SL1)</name>
    <name type="common">Ectothiorhodospira halophila (strain DSM 244 / SL1)</name>
    <dbReference type="NCBI Taxonomy" id="349124"/>
    <lineage>
        <taxon>Bacteria</taxon>
        <taxon>Pseudomonadati</taxon>
        <taxon>Pseudomonadota</taxon>
        <taxon>Gammaproteobacteria</taxon>
        <taxon>Chromatiales</taxon>
        <taxon>Ectothiorhodospiraceae</taxon>
        <taxon>Halorhodospira</taxon>
    </lineage>
</organism>
<evidence type="ECO:0000256" key="7">
    <source>
        <dbReference type="ARBA" id="ARBA00023098"/>
    </source>
</evidence>
<comment type="cofactor">
    <cofactor evidence="10">
        <name>Mn(2+)</name>
        <dbReference type="ChEBI" id="CHEBI:29035"/>
    </cofactor>
    <text evidence="10">Binds 2 Mn(2+) ions per subunit in a binuclear metal center.</text>
</comment>
<dbReference type="PANTHER" id="PTHR34990">
    <property type="entry name" value="UDP-2,3-DIACYLGLUCOSAMINE HYDROLASE-RELATED"/>
    <property type="match status" value="1"/>
</dbReference>
<keyword evidence="3 10" id="KW-0997">Cell inner membrane</keyword>
<keyword evidence="4 10" id="KW-0441">Lipid A biosynthesis</keyword>
<keyword evidence="13" id="KW-1185">Reference proteome</keyword>
<dbReference type="GO" id="GO:0009245">
    <property type="term" value="P:lipid A biosynthetic process"/>
    <property type="evidence" value="ECO:0007669"/>
    <property type="project" value="UniProtKB-UniRule"/>
</dbReference>
<dbReference type="STRING" id="349124.Hhal_0109"/>
<evidence type="ECO:0000256" key="9">
    <source>
        <dbReference type="ARBA" id="ARBA00023211"/>
    </source>
</evidence>
<dbReference type="OrthoDB" id="9783283at2"/>
<feature type="binding site" evidence="10">
    <location>
        <begin position="79"/>
        <end position="80"/>
    </location>
    <ligand>
        <name>substrate</name>
    </ligand>
</feature>
<comment type="similarity">
    <text evidence="10">Belongs to the LpxH family.</text>
</comment>
<feature type="binding site" evidence="10">
    <location>
        <position position="160"/>
    </location>
    <ligand>
        <name>substrate</name>
    </ligand>
</feature>
<evidence type="ECO:0000313" key="12">
    <source>
        <dbReference type="EMBL" id="ABM60903.1"/>
    </source>
</evidence>
<dbReference type="Gene3D" id="3.60.21.10">
    <property type="match status" value="1"/>
</dbReference>
<evidence type="ECO:0000256" key="2">
    <source>
        <dbReference type="ARBA" id="ARBA00022516"/>
    </source>
</evidence>
<proteinExistence type="inferred from homology"/>
<keyword evidence="9 10" id="KW-0464">Manganese</keyword>
<evidence type="ECO:0000256" key="1">
    <source>
        <dbReference type="ARBA" id="ARBA00022475"/>
    </source>
</evidence>
<gene>
    <name evidence="10" type="primary">lpxH</name>
    <name evidence="12" type="ordered locus">Hhal_0109</name>
</gene>
<keyword evidence="8 10" id="KW-0472">Membrane</keyword>
<dbReference type="Pfam" id="PF00149">
    <property type="entry name" value="Metallophos"/>
    <property type="match status" value="1"/>
</dbReference>
<feature type="binding site" evidence="10">
    <location>
        <position position="195"/>
    </location>
    <ligand>
        <name>Mn(2+)</name>
        <dbReference type="ChEBI" id="CHEBI:29035"/>
        <label>2</label>
    </ligand>
</feature>
<dbReference type="UniPathway" id="UPA00359">
    <property type="reaction ID" value="UER00480"/>
</dbReference>
<evidence type="ECO:0000256" key="6">
    <source>
        <dbReference type="ARBA" id="ARBA00022801"/>
    </source>
</evidence>
<dbReference type="InterPro" id="IPR029052">
    <property type="entry name" value="Metallo-depent_PP-like"/>
</dbReference>
<dbReference type="AlphaFoldDB" id="A1WT91"/>
<dbReference type="GO" id="GO:0008758">
    <property type="term" value="F:UDP-2,3-diacylglucosamine hydrolase activity"/>
    <property type="evidence" value="ECO:0007669"/>
    <property type="project" value="UniProtKB-UniRule"/>
</dbReference>
<feature type="binding site" evidence="10">
    <location>
        <position position="195"/>
    </location>
    <ligand>
        <name>substrate</name>
    </ligand>
</feature>
<evidence type="ECO:0000256" key="10">
    <source>
        <dbReference type="HAMAP-Rule" id="MF_00575"/>
    </source>
</evidence>
<evidence type="ECO:0000256" key="3">
    <source>
        <dbReference type="ARBA" id="ARBA00022519"/>
    </source>
</evidence>
<comment type="catalytic activity">
    <reaction evidence="10">
        <text>UDP-2-N,3-O-bis[(3R)-3-hydroxytetradecanoyl]-alpha-D-glucosamine + H2O = 2-N,3-O-bis[(3R)-3-hydroxytetradecanoyl]-alpha-D-glucosaminyl 1-phosphate + UMP + 2 H(+)</text>
        <dbReference type="Rhea" id="RHEA:25213"/>
        <dbReference type="ChEBI" id="CHEBI:15377"/>
        <dbReference type="ChEBI" id="CHEBI:15378"/>
        <dbReference type="ChEBI" id="CHEBI:57865"/>
        <dbReference type="ChEBI" id="CHEBI:57957"/>
        <dbReference type="ChEBI" id="CHEBI:78847"/>
        <dbReference type="EC" id="3.6.1.54"/>
    </reaction>
</comment>
<dbReference type="EMBL" id="CP000544">
    <property type="protein sequence ID" value="ABM60903.1"/>
    <property type="molecule type" value="Genomic_DNA"/>
</dbReference>
<dbReference type="KEGG" id="hha:Hhal_0109"/>
<dbReference type="eggNOG" id="COG2908">
    <property type="taxonomic scope" value="Bacteria"/>
</dbReference>
<dbReference type="InterPro" id="IPR010138">
    <property type="entry name" value="UDP-diacylglucosamine_Hdrlase"/>
</dbReference>
<feature type="binding site" evidence="10">
    <location>
        <position position="197"/>
    </location>
    <ligand>
        <name>Mn(2+)</name>
        <dbReference type="ChEBI" id="CHEBI:29035"/>
        <label>1</label>
    </ligand>
</feature>
<dbReference type="InterPro" id="IPR004843">
    <property type="entry name" value="Calcineurin-like_PHP"/>
</dbReference>
<evidence type="ECO:0000256" key="4">
    <source>
        <dbReference type="ARBA" id="ARBA00022556"/>
    </source>
</evidence>
<comment type="caution">
    <text evidence="10">Lacks conserved residue(s) required for the propagation of feature annotation.</text>
</comment>
<evidence type="ECO:0000259" key="11">
    <source>
        <dbReference type="Pfam" id="PF00149"/>
    </source>
</evidence>
<dbReference type="SUPFAM" id="SSF56300">
    <property type="entry name" value="Metallo-dependent phosphatases"/>
    <property type="match status" value="1"/>
</dbReference>
<comment type="pathway">
    <text evidence="10">Glycolipid biosynthesis; lipid IV(A) biosynthesis; lipid IV(A) from (3R)-3-hydroxytetradecanoyl-[acyl-carrier-protein] and UDP-N-acetyl-alpha-D-glucosamine: step 4/6.</text>
</comment>
<dbReference type="CDD" id="cd07398">
    <property type="entry name" value="MPP_YbbF-LpxH"/>
    <property type="match status" value="1"/>
</dbReference>
<dbReference type="EC" id="3.6.1.54" evidence="10"/>
<dbReference type="RefSeq" id="WP_011812926.1">
    <property type="nucleotide sequence ID" value="NC_008789.1"/>
</dbReference>
<feature type="binding site" evidence="10">
    <location>
        <position position="164"/>
    </location>
    <ligand>
        <name>substrate</name>
    </ligand>
</feature>
<feature type="binding site" evidence="10">
    <location>
        <position position="114"/>
    </location>
    <ligand>
        <name>Mn(2+)</name>
        <dbReference type="ChEBI" id="CHEBI:29035"/>
        <label>2</label>
    </ligand>
</feature>
<dbReference type="PANTHER" id="PTHR34990:SF1">
    <property type="entry name" value="UDP-2,3-DIACYLGLUCOSAMINE HYDROLASE"/>
    <property type="match status" value="1"/>
</dbReference>
<feature type="binding site" evidence="10">
    <location>
        <position position="43"/>
    </location>
    <ligand>
        <name>Mn(2+)</name>
        <dbReference type="ChEBI" id="CHEBI:29035"/>
        <label>2</label>
    </ligand>
</feature>